<accession>A0ABU1JXC1</accession>
<name>A0ABU1JXC1_9PROT</name>
<evidence type="ECO:0000313" key="2">
    <source>
        <dbReference type="EMBL" id="MDR6293272.1"/>
    </source>
</evidence>
<organism evidence="2 3">
    <name type="scientific">Inquilinus ginsengisoli</name>
    <dbReference type="NCBI Taxonomy" id="363840"/>
    <lineage>
        <taxon>Bacteria</taxon>
        <taxon>Pseudomonadati</taxon>
        <taxon>Pseudomonadota</taxon>
        <taxon>Alphaproteobacteria</taxon>
        <taxon>Rhodospirillales</taxon>
        <taxon>Rhodospirillaceae</taxon>
        <taxon>Inquilinus</taxon>
    </lineage>
</organism>
<protein>
    <submittedName>
        <fullName evidence="2">Uncharacterized protein</fullName>
    </submittedName>
</protein>
<dbReference type="RefSeq" id="WP_309800101.1">
    <property type="nucleotide sequence ID" value="NZ_JAVDPW010000011.1"/>
</dbReference>
<evidence type="ECO:0000256" key="1">
    <source>
        <dbReference type="SAM" id="MobiDB-lite"/>
    </source>
</evidence>
<keyword evidence="3" id="KW-1185">Reference proteome</keyword>
<sequence length="162" mass="16993">MVVISPAVLHAPMPIEPKAAIQPVALPLDPKAANVFDYALPLQPSQKSIADYAPSLKAKLLANPGAMGDRMLQSIESFHKDTLAMRASTTPQPPAASTPGPATASGPAAQHPGKESPEASHWKDISALMEKTAQFNGQMIRSALMTTVVQKGTSGFTDLLKA</sequence>
<proteinExistence type="predicted"/>
<dbReference type="Proteomes" id="UP001262410">
    <property type="component" value="Unassembled WGS sequence"/>
</dbReference>
<comment type="caution">
    <text evidence="2">The sequence shown here is derived from an EMBL/GenBank/DDBJ whole genome shotgun (WGS) entry which is preliminary data.</text>
</comment>
<evidence type="ECO:0000313" key="3">
    <source>
        <dbReference type="Proteomes" id="UP001262410"/>
    </source>
</evidence>
<feature type="compositionally biased region" description="Low complexity" evidence="1">
    <location>
        <begin position="97"/>
        <end position="110"/>
    </location>
</feature>
<feature type="region of interest" description="Disordered" evidence="1">
    <location>
        <begin position="88"/>
        <end position="120"/>
    </location>
</feature>
<reference evidence="2 3" key="1">
    <citation type="submission" date="2023-07" db="EMBL/GenBank/DDBJ databases">
        <title>Sorghum-associated microbial communities from plants grown in Nebraska, USA.</title>
        <authorList>
            <person name="Schachtman D."/>
        </authorList>
    </citation>
    <scope>NUCLEOTIDE SEQUENCE [LARGE SCALE GENOMIC DNA]</scope>
    <source>
        <strain evidence="2 3">584</strain>
    </source>
</reference>
<gene>
    <name evidence="2" type="ORF">E9232_005822</name>
</gene>
<dbReference type="EMBL" id="JAVDPW010000011">
    <property type="protein sequence ID" value="MDR6293272.1"/>
    <property type="molecule type" value="Genomic_DNA"/>
</dbReference>